<keyword evidence="1" id="KW-0812">Transmembrane</keyword>
<name>A0A2V1GXM3_9GAMM</name>
<keyword evidence="3" id="KW-1185">Reference proteome</keyword>
<keyword evidence="1" id="KW-1133">Transmembrane helix</keyword>
<proteinExistence type="predicted"/>
<accession>A0A2V1GXM3</accession>
<evidence type="ECO:0000313" key="2">
    <source>
        <dbReference type="EMBL" id="PVZ70393.1"/>
    </source>
</evidence>
<comment type="caution">
    <text evidence="2">The sequence shown here is derived from an EMBL/GenBank/DDBJ whole genome shotgun (WGS) entry which is preliminary data.</text>
</comment>
<evidence type="ECO:0000313" key="3">
    <source>
        <dbReference type="Proteomes" id="UP000244906"/>
    </source>
</evidence>
<evidence type="ECO:0000256" key="1">
    <source>
        <dbReference type="SAM" id="Phobius"/>
    </source>
</evidence>
<dbReference type="Proteomes" id="UP000244906">
    <property type="component" value="Unassembled WGS sequence"/>
</dbReference>
<dbReference type="AlphaFoldDB" id="A0A2V1GXM3"/>
<dbReference type="EMBL" id="QDDL01000002">
    <property type="protein sequence ID" value="PVZ70393.1"/>
    <property type="molecule type" value="Genomic_DNA"/>
</dbReference>
<reference evidence="2 3" key="1">
    <citation type="submission" date="2018-04" db="EMBL/GenBank/DDBJ databases">
        <title>Thalassorhabdus spongiae gen. nov., sp. nov., isolated from a marine sponge in South-West Iceland.</title>
        <authorList>
            <person name="Knobloch S."/>
            <person name="Daussin A."/>
            <person name="Johannsson R."/>
            <person name="Marteinsson V.T."/>
        </authorList>
    </citation>
    <scope>NUCLEOTIDE SEQUENCE [LARGE SCALE GENOMIC DNA]</scope>
    <source>
        <strain evidence="2 3">Hp12</strain>
    </source>
</reference>
<feature type="transmembrane region" description="Helical" evidence="1">
    <location>
        <begin position="51"/>
        <end position="72"/>
    </location>
</feature>
<feature type="transmembrane region" description="Helical" evidence="1">
    <location>
        <begin position="12"/>
        <end position="31"/>
    </location>
</feature>
<sequence length="118" mass="13463">MALFLSEGVLEVYSGLAMPLMSIFKWLLLVFSKLKGVPVPSSLLSDFTMSFWYLLKPRTLLIILLFLIILYLKTSKNCLLQMKAAGLVSLSEYNSGSRRQLFVLSDCWVRLKAYPTYV</sequence>
<organism evidence="2 3">
    <name type="scientific">Pelagibaculum spongiae</name>
    <dbReference type="NCBI Taxonomy" id="2080658"/>
    <lineage>
        <taxon>Bacteria</taxon>
        <taxon>Pseudomonadati</taxon>
        <taxon>Pseudomonadota</taxon>
        <taxon>Gammaproteobacteria</taxon>
        <taxon>Oceanospirillales</taxon>
        <taxon>Pelagibaculum</taxon>
    </lineage>
</organism>
<keyword evidence="1" id="KW-0472">Membrane</keyword>
<gene>
    <name evidence="2" type="ORF">DC094_07310</name>
</gene>
<protein>
    <submittedName>
        <fullName evidence="2">Uncharacterized protein</fullName>
    </submittedName>
</protein>